<comment type="caution">
    <text evidence="1">The sequence shown here is derived from an EMBL/GenBank/DDBJ whole genome shotgun (WGS) entry which is preliminary data.</text>
</comment>
<dbReference type="Proteomes" id="UP001439008">
    <property type="component" value="Unassembled WGS sequence"/>
</dbReference>
<evidence type="ECO:0000313" key="2">
    <source>
        <dbReference type="Proteomes" id="UP001439008"/>
    </source>
</evidence>
<reference evidence="1 2" key="1">
    <citation type="journal article" date="2024" name="BMC Biol.">
        <title>Comparative genomics of Ascetosporea gives new insight into the evolutionary basis for animal parasitism in Rhizaria.</title>
        <authorList>
            <person name="Hiltunen Thoren M."/>
            <person name="Onut-Brannstrom I."/>
            <person name="Alfjorden A."/>
            <person name="Peckova H."/>
            <person name="Swords F."/>
            <person name="Hooper C."/>
            <person name="Holzer A.S."/>
            <person name="Bass D."/>
            <person name="Burki F."/>
        </authorList>
    </citation>
    <scope>NUCLEOTIDE SEQUENCE [LARGE SCALE GENOMIC DNA]</scope>
    <source>
        <strain evidence="1">20-A016</strain>
    </source>
</reference>
<name>A0ABV2AK86_9EUKA</name>
<dbReference type="InterPro" id="IPR012337">
    <property type="entry name" value="RNaseH-like_sf"/>
</dbReference>
<protein>
    <submittedName>
        <fullName evidence="1">Uncharacterized protein</fullName>
    </submittedName>
</protein>
<evidence type="ECO:0000313" key="1">
    <source>
        <dbReference type="EMBL" id="MES1920088.1"/>
    </source>
</evidence>
<dbReference type="Gene3D" id="3.30.420.10">
    <property type="entry name" value="Ribonuclease H-like superfamily/Ribonuclease H"/>
    <property type="match status" value="1"/>
</dbReference>
<sequence>MPKKSAVANFVFRPKRYNLVTDKMAAKRISKMLLNPRIRHRYFAIDTETVGCDPTFQSPCKMAYMISASIYCGPDVNFGNGPYIWIENINEHLIKYFQPFFADPTIKKVSLHSFTINC</sequence>
<organism evidence="1 2">
    <name type="scientific">Bonamia ostreae</name>
    <dbReference type="NCBI Taxonomy" id="126728"/>
    <lineage>
        <taxon>Eukaryota</taxon>
        <taxon>Sar</taxon>
        <taxon>Rhizaria</taxon>
        <taxon>Endomyxa</taxon>
        <taxon>Ascetosporea</taxon>
        <taxon>Haplosporida</taxon>
        <taxon>Bonamia</taxon>
    </lineage>
</organism>
<accession>A0ABV2AK86</accession>
<keyword evidence="2" id="KW-1185">Reference proteome</keyword>
<proteinExistence type="predicted"/>
<gene>
    <name evidence="1" type="ORF">MHBO_001807</name>
</gene>
<dbReference type="EMBL" id="JBDODL010000508">
    <property type="protein sequence ID" value="MES1920088.1"/>
    <property type="molecule type" value="Genomic_DNA"/>
</dbReference>
<dbReference type="SUPFAM" id="SSF53098">
    <property type="entry name" value="Ribonuclease H-like"/>
    <property type="match status" value="1"/>
</dbReference>
<dbReference type="InterPro" id="IPR036397">
    <property type="entry name" value="RNaseH_sf"/>
</dbReference>